<proteinExistence type="predicted"/>
<dbReference type="SMR" id="A0A1I7RKN5"/>
<keyword evidence="1" id="KW-0132">Cell division</keyword>
<dbReference type="OrthoDB" id="10006270at2759"/>
<feature type="repeat" description="TPR" evidence="7">
    <location>
        <begin position="491"/>
        <end position="524"/>
    </location>
</feature>
<accession>A0A1I7RKN5</accession>
<evidence type="ECO:0000256" key="5">
    <source>
        <dbReference type="ARBA" id="ARBA00022803"/>
    </source>
</evidence>
<keyword evidence="6" id="KW-0131">Cell cycle</keyword>
<dbReference type="PANTHER" id="PTHR12558">
    <property type="entry name" value="CELL DIVISION CYCLE 16,23,27"/>
    <property type="match status" value="1"/>
</dbReference>
<dbReference type="InterPro" id="IPR011990">
    <property type="entry name" value="TPR-like_helical_dom_sf"/>
</dbReference>
<dbReference type="PROSITE" id="PS50005">
    <property type="entry name" value="TPR"/>
    <property type="match status" value="2"/>
</dbReference>
<dbReference type="GO" id="GO:0031145">
    <property type="term" value="P:anaphase-promoting complex-dependent catabolic process"/>
    <property type="evidence" value="ECO:0007669"/>
    <property type="project" value="TreeGrafter"/>
</dbReference>
<protein>
    <submittedName>
        <fullName evidence="9">(pine wood nematode) hypothetical protein</fullName>
    </submittedName>
</protein>
<dbReference type="SMART" id="SM00028">
    <property type="entry name" value="TPR"/>
    <property type="match status" value="6"/>
</dbReference>
<evidence type="ECO:0000256" key="6">
    <source>
        <dbReference type="ARBA" id="ARBA00023306"/>
    </source>
</evidence>
<gene>
    <name evidence="9" type="ORF">BXYJ_LOCUS15139</name>
</gene>
<evidence type="ECO:0000256" key="2">
    <source>
        <dbReference type="ARBA" id="ARBA00022737"/>
    </source>
</evidence>
<keyword evidence="2" id="KW-0677">Repeat</keyword>
<dbReference type="EMBL" id="CAJFDI010000006">
    <property type="protein sequence ID" value="CAD5235048.1"/>
    <property type="molecule type" value="Genomic_DNA"/>
</dbReference>
<dbReference type="eggNOG" id="KOG1173">
    <property type="taxonomic scope" value="Eukaryota"/>
</dbReference>
<keyword evidence="5 7" id="KW-0802">TPR repeat</keyword>
<dbReference type="GO" id="GO:0005680">
    <property type="term" value="C:anaphase-promoting complex"/>
    <property type="evidence" value="ECO:0007669"/>
    <property type="project" value="TreeGrafter"/>
</dbReference>
<feature type="compositionally biased region" description="Polar residues" evidence="8">
    <location>
        <begin position="594"/>
        <end position="607"/>
    </location>
</feature>
<dbReference type="Pfam" id="PF13424">
    <property type="entry name" value="TPR_12"/>
    <property type="match status" value="1"/>
</dbReference>
<evidence type="ECO:0000256" key="4">
    <source>
        <dbReference type="ARBA" id="ARBA00022786"/>
    </source>
</evidence>
<evidence type="ECO:0000313" key="9">
    <source>
        <dbReference type="EMBL" id="CAD5235048.1"/>
    </source>
</evidence>
<dbReference type="GO" id="GO:0045842">
    <property type="term" value="P:positive regulation of mitotic metaphase/anaphase transition"/>
    <property type="evidence" value="ECO:0007669"/>
    <property type="project" value="TreeGrafter"/>
</dbReference>
<dbReference type="Proteomes" id="UP000582659">
    <property type="component" value="Unassembled WGS sequence"/>
</dbReference>
<dbReference type="Gene3D" id="1.25.40.10">
    <property type="entry name" value="Tetratricopeptide repeat domain"/>
    <property type="match status" value="1"/>
</dbReference>
<evidence type="ECO:0000313" key="12">
    <source>
        <dbReference type="Proteomes" id="UP000659654"/>
    </source>
</evidence>
<keyword evidence="4" id="KW-0833">Ubl conjugation pathway</keyword>
<evidence type="ECO:0000313" key="13">
    <source>
        <dbReference type="WBParaSite" id="BXY_0126900.1"/>
    </source>
</evidence>
<evidence type="ECO:0000313" key="11">
    <source>
        <dbReference type="Proteomes" id="UP000095284"/>
    </source>
</evidence>
<dbReference type="EMBL" id="CAJFCV020000006">
    <property type="protein sequence ID" value="CAG9131201.1"/>
    <property type="molecule type" value="Genomic_DNA"/>
</dbReference>
<dbReference type="InterPro" id="IPR019734">
    <property type="entry name" value="TPR_rpt"/>
</dbReference>
<evidence type="ECO:0000256" key="1">
    <source>
        <dbReference type="ARBA" id="ARBA00022618"/>
    </source>
</evidence>
<dbReference type="GO" id="GO:0005737">
    <property type="term" value="C:cytoplasm"/>
    <property type="evidence" value="ECO:0007669"/>
    <property type="project" value="TreeGrafter"/>
</dbReference>
<dbReference type="SUPFAM" id="SSF81901">
    <property type="entry name" value="HCP-like"/>
    <property type="match status" value="1"/>
</dbReference>
<organism evidence="11 13">
    <name type="scientific">Bursaphelenchus xylophilus</name>
    <name type="common">Pinewood nematode worm</name>
    <name type="synonym">Aphelenchoides xylophilus</name>
    <dbReference type="NCBI Taxonomy" id="6326"/>
    <lineage>
        <taxon>Eukaryota</taxon>
        <taxon>Metazoa</taxon>
        <taxon>Ecdysozoa</taxon>
        <taxon>Nematoda</taxon>
        <taxon>Chromadorea</taxon>
        <taxon>Rhabditida</taxon>
        <taxon>Tylenchina</taxon>
        <taxon>Tylenchomorpha</taxon>
        <taxon>Aphelenchoidea</taxon>
        <taxon>Aphelenchoididae</taxon>
        <taxon>Bursaphelenchus</taxon>
    </lineage>
</organism>
<feature type="region of interest" description="Disordered" evidence="8">
    <location>
        <begin position="586"/>
        <end position="607"/>
    </location>
</feature>
<feature type="repeat" description="TPR" evidence="7">
    <location>
        <begin position="457"/>
        <end position="490"/>
    </location>
</feature>
<evidence type="ECO:0000256" key="8">
    <source>
        <dbReference type="SAM" id="MobiDB-lite"/>
    </source>
</evidence>
<keyword evidence="3" id="KW-0498">Mitosis</keyword>
<dbReference type="AlphaFoldDB" id="A0A1I7RKN5"/>
<dbReference type="Proteomes" id="UP000095284">
    <property type="component" value="Unplaced"/>
</dbReference>
<dbReference type="Pfam" id="PF13181">
    <property type="entry name" value="TPR_8"/>
    <property type="match status" value="1"/>
</dbReference>
<name>A0A1I7RKN5_BURXY</name>
<evidence type="ECO:0000256" key="7">
    <source>
        <dbReference type="PROSITE-ProRule" id="PRU00339"/>
    </source>
</evidence>
<evidence type="ECO:0000313" key="10">
    <source>
        <dbReference type="EMBL" id="CAG9131201.1"/>
    </source>
</evidence>
<dbReference type="PANTHER" id="PTHR12558:SF9">
    <property type="entry name" value="CELL DIVISION CYCLE PROTEIN 16 HOMOLOG"/>
    <property type="match status" value="1"/>
</dbReference>
<reference evidence="13" key="1">
    <citation type="submission" date="2016-11" db="UniProtKB">
        <authorList>
            <consortium name="WormBaseParasite"/>
        </authorList>
    </citation>
    <scope>IDENTIFICATION</scope>
</reference>
<dbReference type="GO" id="GO:0016567">
    <property type="term" value="P:protein ubiquitination"/>
    <property type="evidence" value="ECO:0007669"/>
    <property type="project" value="TreeGrafter"/>
</dbReference>
<dbReference type="PROSITE" id="PS50293">
    <property type="entry name" value="TPR_REGION"/>
    <property type="match status" value="1"/>
</dbReference>
<sequence>MSDDGSDVLNRSDLDALVDEHVQNGEYKTAVFWAEKRLALCSGWPTYKRYPEVAKYLNVLTIAQCWQPVVSYCSRHDLHLKHVVFKYFYVNALFQLKNFIQVAQLGSTILNVDVEANSTTAPYFQQLETMARERKLESRLMLVLSKSYLAMNNRPAAKNCIKESLQRNPNSSDALQTAIDFKLLSDKELKKLIASIHQKGKKSTGGKVMSLIYELRCSKSDPTDPSVYNTLANDVSVQSAMAVKLYNRGNISDAYQITSGILSELGYYDNCILVHIASLVALKKKNALFALSHQLVDSQPESHVTWYAVGCYYYTVNQYSNAKKFLEKSTTMNNGFGEGWMAYGHVLFYSEEHEQAMNCFLRASRVLEGNFEPLLYIALEHSFANNYKLAGEFMRDADLIEPNNPMVAHEEATIAYLQQNYPKAEMTYRKAIRQVCKAAPRENFSTTLSRPCSDFWEPMFQNMGHCLRRLGRYDEAIEVFRKALALGKNKAQAWANIGVCYGCLGRLNEGIEALNEAILMNPGDENVERALCMLIEQSARLPIDDIVEPVSVAEENEENMDFLGCDDQITRALEVDTDMMDVSDDRTAQKHLLHSTTPMRTRSQTNR</sequence>
<dbReference type="GO" id="GO:0051301">
    <property type="term" value="P:cell division"/>
    <property type="evidence" value="ECO:0007669"/>
    <property type="project" value="UniProtKB-KW"/>
</dbReference>
<dbReference type="WBParaSite" id="BXY_0126900.1">
    <property type="protein sequence ID" value="BXY_0126900.1"/>
    <property type="gene ID" value="BXY_0126900"/>
</dbReference>
<keyword evidence="12" id="KW-1185">Reference proteome</keyword>
<reference evidence="10" key="2">
    <citation type="submission" date="2020-08" db="EMBL/GenBank/DDBJ databases">
        <authorList>
            <person name="Kikuchi T."/>
        </authorList>
    </citation>
    <scope>NUCLEOTIDE SEQUENCE</scope>
    <source>
        <strain evidence="9">Ka4C1</strain>
    </source>
</reference>
<dbReference type="Proteomes" id="UP000659654">
    <property type="component" value="Unassembled WGS sequence"/>
</dbReference>
<evidence type="ECO:0000256" key="3">
    <source>
        <dbReference type="ARBA" id="ARBA00022776"/>
    </source>
</evidence>